<evidence type="ECO:0000256" key="1">
    <source>
        <dbReference type="SAM" id="Coils"/>
    </source>
</evidence>
<evidence type="ECO:0000313" key="3">
    <source>
        <dbReference type="EMBL" id="SNX95556.1"/>
    </source>
</evidence>
<protein>
    <submittedName>
        <fullName evidence="3">Heparin binding hemagglutinin HbhA</fullName>
    </submittedName>
</protein>
<keyword evidence="4" id="KW-1185">Reference proteome</keyword>
<evidence type="ECO:0000313" key="4">
    <source>
        <dbReference type="Proteomes" id="UP000219514"/>
    </source>
</evidence>
<evidence type="ECO:0000256" key="2">
    <source>
        <dbReference type="SAM" id="MobiDB-lite"/>
    </source>
</evidence>
<dbReference type="RefSeq" id="WP_097205529.1">
    <property type="nucleotide sequence ID" value="NZ_JACHXB010000003.1"/>
</dbReference>
<dbReference type="Pfam" id="PF05802">
    <property type="entry name" value="SctB2"/>
    <property type="match status" value="1"/>
</dbReference>
<dbReference type="AlphaFoldDB" id="A0A285EBU4"/>
<organism evidence="3 4">
    <name type="scientific">Geodermatophilus sabuli</name>
    <dbReference type="NCBI Taxonomy" id="1564158"/>
    <lineage>
        <taxon>Bacteria</taxon>
        <taxon>Bacillati</taxon>
        <taxon>Actinomycetota</taxon>
        <taxon>Actinomycetes</taxon>
        <taxon>Geodermatophilales</taxon>
        <taxon>Geodermatophilaceae</taxon>
        <taxon>Geodermatophilus</taxon>
    </lineage>
</organism>
<sequence length="257" mass="26903">MSTTETLKKVGETVVVQNKTVLLAAVGAGDLAVERARAVVGTLRSRAEALPGEAQVQADLAAKEARTRAEEAAGRARDAVQSARTSAQHVAAAVRPESVKSTVTDLVSTARTQAVATLESLAVRGGEVVEELRRQPTFRKVVFRAERAVDVVEDRLEDVLEETAETVAEASNEVTSVAQKAAAKTAKVVDAAEEKTAQAADTAKATIAEADVTEPAKPVKKSSAARKSTPAKASVRVSRARTAKRTDPTVVPAKSDS</sequence>
<dbReference type="EMBL" id="OBDO01000002">
    <property type="protein sequence ID" value="SNX95556.1"/>
    <property type="molecule type" value="Genomic_DNA"/>
</dbReference>
<keyword evidence="1" id="KW-0175">Coiled coil</keyword>
<feature type="region of interest" description="Disordered" evidence="2">
    <location>
        <begin position="210"/>
        <end position="257"/>
    </location>
</feature>
<reference evidence="3 4" key="1">
    <citation type="submission" date="2017-09" db="EMBL/GenBank/DDBJ databases">
        <authorList>
            <person name="Ehlers B."/>
            <person name="Leendertz F.H."/>
        </authorList>
    </citation>
    <scope>NUCLEOTIDE SEQUENCE [LARGE SCALE GENOMIC DNA]</scope>
    <source>
        <strain evidence="3 4">DSM 46844</strain>
    </source>
</reference>
<dbReference type="Proteomes" id="UP000219514">
    <property type="component" value="Unassembled WGS sequence"/>
</dbReference>
<feature type="coiled-coil region" evidence="1">
    <location>
        <begin position="142"/>
        <end position="180"/>
    </location>
</feature>
<proteinExistence type="predicted"/>
<accession>A0A285EBU4</accession>
<dbReference type="OrthoDB" id="5195047at2"/>
<gene>
    <name evidence="3" type="ORF">SAMN06893097_102256</name>
</gene>
<name>A0A285EBU4_9ACTN</name>
<dbReference type="InterPro" id="IPR008611">
    <property type="entry name" value="SctB2-like"/>
</dbReference>